<organism evidence="2 3">
    <name type="scientific">Diaphorina citri</name>
    <name type="common">Asian citrus psyllid</name>
    <dbReference type="NCBI Taxonomy" id="121845"/>
    <lineage>
        <taxon>Eukaryota</taxon>
        <taxon>Metazoa</taxon>
        <taxon>Ecdysozoa</taxon>
        <taxon>Arthropoda</taxon>
        <taxon>Hexapoda</taxon>
        <taxon>Insecta</taxon>
        <taxon>Pterygota</taxon>
        <taxon>Neoptera</taxon>
        <taxon>Paraneoptera</taxon>
        <taxon>Hemiptera</taxon>
        <taxon>Sternorrhyncha</taxon>
        <taxon>Psylloidea</taxon>
        <taxon>Psyllidae</taxon>
        <taxon>Diaphorininae</taxon>
        <taxon>Diaphorina</taxon>
    </lineage>
</organism>
<dbReference type="KEGG" id="dci:113466337"/>
<feature type="compositionally biased region" description="Basic and acidic residues" evidence="1">
    <location>
        <begin position="535"/>
        <end position="550"/>
    </location>
</feature>
<feature type="compositionally biased region" description="Basic and acidic residues" evidence="1">
    <location>
        <begin position="493"/>
        <end position="502"/>
    </location>
</feature>
<feature type="region of interest" description="Disordered" evidence="1">
    <location>
        <begin position="241"/>
        <end position="313"/>
    </location>
</feature>
<evidence type="ECO:0000313" key="3">
    <source>
        <dbReference type="RefSeq" id="XP_026677449.1"/>
    </source>
</evidence>
<evidence type="ECO:0000256" key="1">
    <source>
        <dbReference type="SAM" id="MobiDB-lite"/>
    </source>
</evidence>
<feature type="compositionally biased region" description="Polar residues" evidence="1">
    <location>
        <begin position="344"/>
        <end position="353"/>
    </location>
</feature>
<feature type="region of interest" description="Disordered" evidence="1">
    <location>
        <begin position="515"/>
        <end position="563"/>
    </location>
</feature>
<feature type="compositionally biased region" description="Acidic residues" evidence="1">
    <location>
        <begin position="247"/>
        <end position="257"/>
    </location>
</feature>
<dbReference type="GeneID" id="113466337"/>
<dbReference type="AlphaFoldDB" id="A0A3Q0IMD5"/>
<evidence type="ECO:0000313" key="2">
    <source>
        <dbReference type="Proteomes" id="UP000079169"/>
    </source>
</evidence>
<feature type="compositionally biased region" description="Polar residues" evidence="1">
    <location>
        <begin position="481"/>
        <end position="490"/>
    </location>
</feature>
<dbReference type="STRING" id="121845.A0A3Q0IMD5"/>
<feature type="compositionally biased region" description="Polar residues" evidence="1">
    <location>
        <begin position="524"/>
        <end position="533"/>
    </location>
</feature>
<sequence length="711" mass="79635">MNYANTWLYGTVSLKPQCRPGLMICAAEASGPGPGPPSFAIVMCNCPEFLIGTTRSKKSLCKKCGGARTTNWNMDEFGNQSAPGIHNNLSRRYNTVRINRPITGFNMELDPYMLMRKSRFKTEKNDQLVSKNSNANRKSILECHVNPYDLIKFNKYYDTGQQAEDKKLRDNTGCKINKILDNTESVNTSSGSKKINKLLNKFKFKSSSNTPVPTSNISIAGHRININNKGDRAPVKISEEFVKDSSESEDFDEPEVDYSDHEFEHNTEGEHPNQKSKQSSEQTNKDMKNTHNDSISLRHHQTNKTTSDYSTRNKEYKSQSFNHYTDHNIFSQRKHSIPEIPRYQNKSNSNAVSRNHESNDSKHFEQSRNLASTKVNDQVAINKEVNISNETNNNIENRLRNFKINESIISRHYDGNKRHSFDPYKMSELQKMMTHGEPNKRHSVCEAPSLAFLENSANDHESRSVNSQADNHNVGHLIRSNSQISTNSSHKSIHQDSDDGEDKVDLLETEIKPIPRISVRPVSNKFNTNTSSPTKHKDTSPAPIDAKDNAKVSPNNTTDQDESSSDFMYDFFIHRNNKFNSISSTNSTEIKSILKKKLDEDIYNASVISSNDSTSGSSSVVTSSGIVTGDSSKVGGTRKKKQVQFEAAATAEDEPLVATIQKSSKISFEDITAGEETCAEEDIVEDNATGDLDTCADGCLRNSAKSTRCPC</sequence>
<protein>
    <submittedName>
        <fullName evidence="3">GATA zinc finger domain-containing protein 14-like</fullName>
    </submittedName>
</protein>
<feature type="compositionally biased region" description="Basic and acidic residues" evidence="1">
    <location>
        <begin position="354"/>
        <end position="366"/>
    </location>
</feature>
<reference evidence="3" key="1">
    <citation type="submission" date="2025-08" db="UniProtKB">
        <authorList>
            <consortium name="RefSeq"/>
        </authorList>
    </citation>
    <scope>IDENTIFICATION</scope>
</reference>
<dbReference type="Proteomes" id="UP000079169">
    <property type="component" value="Unplaced"/>
</dbReference>
<feature type="region of interest" description="Disordered" evidence="1">
    <location>
        <begin position="337"/>
        <end position="372"/>
    </location>
</feature>
<proteinExistence type="predicted"/>
<keyword evidence="2" id="KW-1185">Reference proteome</keyword>
<dbReference type="PaxDb" id="121845-A0A3Q0IMD5"/>
<dbReference type="RefSeq" id="XP_026677449.1">
    <property type="nucleotide sequence ID" value="XM_026821648.1"/>
</dbReference>
<feature type="compositionally biased region" description="Basic and acidic residues" evidence="1">
    <location>
        <begin position="258"/>
        <end position="273"/>
    </location>
</feature>
<name>A0A3Q0IMD5_DIACI</name>
<accession>A0A3Q0IMD5</accession>
<gene>
    <name evidence="3" type="primary">LOC113466337</name>
</gene>
<feature type="region of interest" description="Disordered" evidence="1">
    <location>
        <begin position="481"/>
        <end position="502"/>
    </location>
</feature>